<proteinExistence type="predicted"/>
<dbReference type="Proteomes" id="UP001219525">
    <property type="component" value="Unassembled WGS sequence"/>
</dbReference>
<evidence type="ECO:0000313" key="2">
    <source>
        <dbReference type="EMBL" id="KAJ7196964.1"/>
    </source>
</evidence>
<organism evidence="2 3">
    <name type="scientific">Mycena pura</name>
    <dbReference type="NCBI Taxonomy" id="153505"/>
    <lineage>
        <taxon>Eukaryota</taxon>
        <taxon>Fungi</taxon>
        <taxon>Dikarya</taxon>
        <taxon>Basidiomycota</taxon>
        <taxon>Agaricomycotina</taxon>
        <taxon>Agaricomycetes</taxon>
        <taxon>Agaricomycetidae</taxon>
        <taxon>Agaricales</taxon>
        <taxon>Marasmiineae</taxon>
        <taxon>Mycenaceae</taxon>
        <taxon>Mycena</taxon>
    </lineage>
</organism>
<reference evidence="2" key="1">
    <citation type="submission" date="2023-03" db="EMBL/GenBank/DDBJ databases">
        <title>Massive genome expansion in bonnet fungi (Mycena s.s.) driven by repeated elements and novel gene families across ecological guilds.</title>
        <authorList>
            <consortium name="Lawrence Berkeley National Laboratory"/>
            <person name="Harder C.B."/>
            <person name="Miyauchi S."/>
            <person name="Viragh M."/>
            <person name="Kuo A."/>
            <person name="Thoen E."/>
            <person name="Andreopoulos B."/>
            <person name="Lu D."/>
            <person name="Skrede I."/>
            <person name="Drula E."/>
            <person name="Henrissat B."/>
            <person name="Morin E."/>
            <person name="Kohler A."/>
            <person name="Barry K."/>
            <person name="LaButti K."/>
            <person name="Morin E."/>
            <person name="Salamov A."/>
            <person name="Lipzen A."/>
            <person name="Mereny Z."/>
            <person name="Hegedus B."/>
            <person name="Baldrian P."/>
            <person name="Stursova M."/>
            <person name="Weitz H."/>
            <person name="Taylor A."/>
            <person name="Grigoriev I.V."/>
            <person name="Nagy L.G."/>
            <person name="Martin F."/>
            <person name="Kauserud H."/>
        </authorList>
    </citation>
    <scope>NUCLEOTIDE SEQUENCE</scope>
    <source>
        <strain evidence="2">9144</strain>
    </source>
</reference>
<sequence>MYMKDNNVVQKRCRDSKPYEELVAKGLEDTSGELSESARSGRREDLGDGFVWEGGFSDLDLLDRFKYAWNKSGLRWSECLHPRNSASTALLDDLGGRRNYPVGGLFSGVGVATSQARHTHPATCGSGSEAQPGDVGARALTTALRLCSNTRRWRVAPVYSEGCALDTLVADGTAHGGGATGRRIRDGWLGQFGPHQLDGLMGFGGVVAAGRLGPGHGAGFARMAGMDRVALLGCGSGTGPYTSARGCMSWWVFRLAATGGADVWHGWRTDIPDVQRIRMVDLECTMDRDARWWISGWLDLGWRTWTRWDGADLRIMREGVYHDGAPAASTSTDSQSEFANIAISLVTLVNKLVAVTGRRGTAFGSLPVAPLVPCTSTFLLLLASSPLHCLLPLSLTLSPPPLPAGYRFRQQNRIFFRGNIGIRDGRGIPEDGQRGGTDMAAGGSTCSPSTCGPGRSQLHRTHMVQGEAGRRCPRTMNREAGLGTEMDCLSDGQRPARNGVVGVHMAFSKGRVGKEHQWELQGTLNKVLSMVARGRQGLLREGEC</sequence>
<name>A0AAD6UXS0_9AGAR</name>
<protein>
    <submittedName>
        <fullName evidence="2">Uncharacterized protein</fullName>
    </submittedName>
</protein>
<accession>A0AAD6UXS0</accession>
<feature type="region of interest" description="Disordered" evidence="1">
    <location>
        <begin position="436"/>
        <end position="456"/>
    </location>
</feature>
<dbReference type="EMBL" id="JARJCW010000080">
    <property type="protein sequence ID" value="KAJ7196964.1"/>
    <property type="molecule type" value="Genomic_DNA"/>
</dbReference>
<evidence type="ECO:0000313" key="3">
    <source>
        <dbReference type="Proteomes" id="UP001219525"/>
    </source>
</evidence>
<keyword evidence="3" id="KW-1185">Reference proteome</keyword>
<evidence type="ECO:0000256" key="1">
    <source>
        <dbReference type="SAM" id="MobiDB-lite"/>
    </source>
</evidence>
<comment type="caution">
    <text evidence="2">The sequence shown here is derived from an EMBL/GenBank/DDBJ whole genome shotgun (WGS) entry which is preliminary data.</text>
</comment>
<gene>
    <name evidence="2" type="ORF">GGX14DRAFT_402875</name>
</gene>
<dbReference type="AlphaFoldDB" id="A0AAD6UXS0"/>